<evidence type="ECO:0000313" key="2">
    <source>
        <dbReference type="Proteomes" id="UP000318296"/>
    </source>
</evidence>
<name>A0A554LFN0_9BACT</name>
<protein>
    <submittedName>
        <fullName evidence="1">Uncharacterized protein</fullName>
    </submittedName>
</protein>
<dbReference type="EMBL" id="VMGH01000031">
    <property type="protein sequence ID" value="TSC91673.1"/>
    <property type="molecule type" value="Genomic_DNA"/>
</dbReference>
<accession>A0A554LFN0</accession>
<proteinExistence type="predicted"/>
<evidence type="ECO:0000313" key="1">
    <source>
        <dbReference type="EMBL" id="TSC91673.1"/>
    </source>
</evidence>
<reference evidence="1 2" key="1">
    <citation type="submission" date="2017-07" db="EMBL/GenBank/DDBJ databases">
        <title>Mechanisms for carbon and nitrogen cycling indicate functional differentiation within the Candidate Phyla Radiation.</title>
        <authorList>
            <person name="Danczak R.E."/>
            <person name="Johnston M.D."/>
            <person name="Kenah C."/>
            <person name="Slattery M."/>
            <person name="Wrighton K.C."/>
            <person name="Wilkins M.J."/>
        </authorList>
    </citation>
    <scope>NUCLEOTIDE SEQUENCE [LARGE SCALE GENOMIC DNA]</scope>
    <source>
        <strain evidence="1">Licking1014_96</strain>
    </source>
</reference>
<sequence>MKGEVPNRELIVKNDNKPAVFLIYSRRWRERLTPNEACTESRGRSPFFSKGEVGYFLKRKFLYDKLRL</sequence>
<organism evidence="1 2">
    <name type="scientific">Candidatus Berkelbacteria bacterium Licking1014_96</name>
    <dbReference type="NCBI Taxonomy" id="2017149"/>
    <lineage>
        <taxon>Bacteria</taxon>
        <taxon>Candidatus Berkelbacteria</taxon>
    </lineage>
</organism>
<dbReference type="Proteomes" id="UP000318296">
    <property type="component" value="Unassembled WGS sequence"/>
</dbReference>
<comment type="caution">
    <text evidence="1">The sequence shown here is derived from an EMBL/GenBank/DDBJ whole genome shotgun (WGS) entry which is preliminary data.</text>
</comment>
<gene>
    <name evidence="1" type="ORF">CEN92_224</name>
</gene>
<dbReference type="AlphaFoldDB" id="A0A554LFN0"/>